<feature type="chain" id="PRO_5019175900" evidence="6">
    <location>
        <begin position="23"/>
        <end position="604"/>
    </location>
</feature>
<comment type="caution">
    <text evidence="9">The sequence shown here is derived from an EMBL/GenBank/DDBJ whole genome shotgun (WGS) entry which is preliminary data.</text>
</comment>
<evidence type="ECO:0000313" key="10">
    <source>
        <dbReference type="Proteomes" id="UP000284417"/>
    </source>
</evidence>
<keyword evidence="4" id="KW-0472">Membrane</keyword>
<proteinExistence type="inferred from homology"/>
<organism evidence="9 10">
    <name type="scientific">Bacteroides xylanisolvens</name>
    <dbReference type="NCBI Taxonomy" id="371601"/>
    <lineage>
        <taxon>Bacteria</taxon>
        <taxon>Pseudomonadati</taxon>
        <taxon>Bacteroidota</taxon>
        <taxon>Bacteroidia</taxon>
        <taxon>Bacteroidales</taxon>
        <taxon>Bacteroidaceae</taxon>
        <taxon>Bacteroides</taxon>
    </lineage>
</organism>
<feature type="domain" description="SusD-like N-terminal" evidence="8">
    <location>
        <begin position="23"/>
        <end position="221"/>
    </location>
</feature>
<dbReference type="PROSITE" id="PS51257">
    <property type="entry name" value="PROKAR_LIPOPROTEIN"/>
    <property type="match status" value="1"/>
</dbReference>
<dbReference type="Pfam" id="PF07980">
    <property type="entry name" value="SusD_RagB"/>
    <property type="match status" value="1"/>
</dbReference>
<dbReference type="AlphaFoldDB" id="A0A415HK94"/>
<dbReference type="Pfam" id="PF14322">
    <property type="entry name" value="SusD-like_3"/>
    <property type="match status" value="1"/>
</dbReference>
<evidence type="ECO:0000256" key="3">
    <source>
        <dbReference type="ARBA" id="ARBA00022729"/>
    </source>
</evidence>
<comment type="similarity">
    <text evidence="2">Belongs to the SusD family.</text>
</comment>
<reference evidence="9 10" key="1">
    <citation type="submission" date="2018-08" db="EMBL/GenBank/DDBJ databases">
        <title>A genome reference for cultivated species of the human gut microbiota.</title>
        <authorList>
            <person name="Zou Y."/>
            <person name="Xue W."/>
            <person name="Luo G."/>
        </authorList>
    </citation>
    <scope>NUCLEOTIDE SEQUENCE [LARGE SCALE GENOMIC DNA]</scope>
    <source>
        <strain evidence="9 10">AF39-6AC</strain>
    </source>
</reference>
<evidence type="ECO:0000256" key="2">
    <source>
        <dbReference type="ARBA" id="ARBA00006275"/>
    </source>
</evidence>
<feature type="domain" description="RagB/SusD" evidence="7">
    <location>
        <begin position="425"/>
        <end position="604"/>
    </location>
</feature>
<evidence type="ECO:0000313" key="9">
    <source>
        <dbReference type="EMBL" id="RHK93468.1"/>
    </source>
</evidence>
<keyword evidence="3 6" id="KW-0732">Signal</keyword>
<gene>
    <name evidence="9" type="ORF">DW042_16060</name>
</gene>
<evidence type="ECO:0000256" key="5">
    <source>
        <dbReference type="ARBA" id="ARBA00023237"/>
    </source>
</evidence>
<sequence>MINKRYLKYTLLLFTFGMTACSDFLDEVNHSSQSADKYYQTKGGYESLIVGCYSNLKNIYNTTTYQIFTQQGTDVFTQNYPTEVAAMNQYTTTYQSNNGTIYAMWSSYFNALNNVNAAIDRSKSVILKTDDPDGIEPSALTQLVAEAKALRAWYLFEIVRNWGQGPLKINESKEPSYTVEYSNGAAFYQQIFTDLEEAISVLPWRQTGSNYGRMSKAAAKHIRALAYLTRGYEEYADPKDFENAFKDAEDVYLNSGHKLLDDYAMVHRQSNEINDEIIFPIGFADGANYNTNIWNQWYMMPYAIGGWLGLGKDSYYGNASMHVEAIPTKFAYMMYDWQKDRRPSVTFMSPLNGNASTSTDGKDAGKNWFQCTTPVDGVFAKGDKIIYFPVPTDPEYKYWAETDKNGVRYKVFNYPMGDDTNWANDDYYKHAYQTTNSTSRTCLPIWKFKDGNAEYREDESGSGTRDIYLFRLAETCLIAAEAAVMNNDQSNAEKYINYVVSRAEKHSPQSGLSRYSNVTLDDILNERAKELLGEGSRWNDLQRTGKLAERVLKYNWDVSNIYGGTIKTTLTQESFESKFKLRPIPLQWLNSLSNGHELGNNPGW</sequence>
<protein>
    <submittedName>
        <fullName evidence="9">RagB/SusD family nutrient uptake outer membrane protein</fullName>
    </submittedName>
</protein>
<dbReference type="Proteomes" id="UP000284417">
    <property type="component" value="Unassembled WGS sequence"/>
</dbReference>
<dbReference type="InterPro" id="IPR012944">
    <property type="entry name" value="SusD_RagB_dom"/>
</dbReference>
<dbReference type="EMBL" id="QROC01000022">
    <property type="protein sequence ID" value="RHK93468.1"/>
    <property type="molecule type" value="Genomic_DNA"/>
</dbReference>
<dbReference type="RefSeq" id="WP_118408106.1">
    <property type="nucleotide sequence ID" value="NZ_QROC01000022.1"/>
</dbReference>
<keyword evidence="5" id="KW-0998">Cell outer membrane</keyword>
<dbReference type="Gene3D" id="1.25.40.390">
    <property type="match status" value="1"/>
</dbReference>
<evidence type="ECO:0000259" key="8">
    <source>
        <dbReference type="Pfam" id="PF14322"/>
    </source>
</evidence>
<dbReference type="InterPro" id="IPR033985">
    <property type="entry name" value="SusD-like_N"/>
</dbReference>
<evidence type="ECO:0000256" key="1">
    <source>
        <dbReference type="ARBA" id="ARBA00004442"/>
    </source>
</evidence>
<evidence type="ECO:0000256" key="4">
    <source>
        <dbReference type="ARBA" id="ARBA00023136"/>
    </source>
</evidence>
<dbReference type="InterPro" id="IPR011990">
    <property type="entry name" value="TPR-like_helical_dom_sf"/>
</dbReference>
<dbReference type="GO" id="GO:0009279">
    <property type="term" value="C:cell outer membrane"/>
    <property type="evidence" value="ECO:0007669"/>
    <property type="project" value="UniProtKB-SubCell"/>
</dbReference>
<comment type="subcellular location">
    <subcellularLocation>
        <location evidence="1">Cell outer membrane</location>
    </subcellularLocation>
</comment>
<name>A0A415HK94_9BACE</name>
<accession>A0A415HK94</accession>
<dbReference type="SUPFAM" id="SSF48452">
    <property type="entry name" value="TPR-like"/>
    <property type="match status" value="1"/>
</dbReference>
<evidence type="ECO:0000256" key="6">
    <source>
        <dbReference type="SAM" id="SignalP"/>
    </source>
</evidence>
<evidence type="ECO:0000259" key="7">
    <source>
        <dbReference type="Pfam" id="PF07980"/>
    </source>
</evidence>
<feature type="signal peptide" evidence="6">
    <location>
        <begin position="1"/>
        <end position="22"/>
    </location>
</feature>